<feature type="non-terminal residue" evidence="2">
    <location>
        <position position="133"/>
    </location>
</feature>
<evidence type="ECO:0000313" key="2">
    <source>
        <dbReference type="EMBL" id="KOF78113.1"/>
    </source>
</evidence>
<reference evidence="2" key="1">
    <citation type="submission" date="2015-07" db="EMBL/GenBank/DDBJ databases">
        <title>MeaNS - Measles Nucleotide Surveillance Program.</title>
        <authorList>
            <person name="Tran T."/>
            <person name="Druce J."/>
        </authorList>
    </citation>
    <scope>NUCLEOTIDE SEQUENCE</scope>
    <source>
        <strain evidence="2">UCB-OBI-ISO-001</strain>
        <tissue evidence="2">Gonad</tissue>
    </source>
</reference>
<feature type="region of interest" description="Disordered" evidence="1">
    <location>
        <begin position="73"/>
        <end position="117"/>
    </location>
</feature>
<dbReference type="EMBL" id="KQ421208">
    <property type="protein sequence ID" value="KOF78113.1"/>
    <property type="molecule type" value="Genomic_DNA"/>
</dbReference>
<proteinExistence type="predicted"/>
<protein>
    <submittedName>
        <fullName evidence="2">Uncharacterized protein</fullName>
    </submittedName>
</protein>
<name>A0A0L8GMB7_OCTBM</name>
<feature type="compositionally biased region" description="Low complexity" evidence="1">
    <location>
        <begin position="86"/>
        <end position="114"/>
    </location>
</feature>
<organism evidence="2">
    <name type="scientific">Octopus bimaculoides</name>
    <name type="common">California two-spotted octopus</name>
    <dbReference type="NCBI Taxonomy" id="37653"/>
    <lineage>
        <taxon>Eukaryota</taxon>
        <taxon>Metazoa</taxon>
        <taxon>Spiralia</taxon>
        <taxon>Lophotrochozoa</taxon>
        <taxon>Mollusca</taxon>
        <taxon>Cephalopoda</taxon>
        <taxon>Coleoidea</taxon>
        <taxon>Octopodiformes</taxon>
        <taxon>Octopoda</taxon>
        <taxon>Incirrata</taxon>
        <taxon>Octopodidae</taxon>
        <taxon>Octopus</taxon>
    </lineage>
</organism>
<accession>A0A0L8GMB7</accession>
<dbReference type="AlphaFoldDB" id="A0A0L8GMB7"/>
<gene>
    <name evidence="2" type="ORF">OCBIM_22031262mg</name>
</gene>
<sequence>MSSYNLSAQGANDSFSVAFDKSHSYLTSVPNSKANFSVSHILDLQELPRNNCATATMFANAATHSPRVVATLLNRQQQQQHHHHQQQQQQHQQQQHLHQQQQHQQQQQQQQQQQMALVANGNARGCDAERNDN</sequence>
<evidence type="ECO:0000256" key="1">
    <source>
        <dbReference type="SAM" id="MobiDB-lite"/>
    </source>
</evidence>